<gene>
    <name evidence="6" type="ORF">JE024_06895</name>
</gene>
<sequence>MLEAAMSLFVEHGYGATTIDSIAREAKVAVQTIYFSFGSKQQILKELIDVHIAGDEDPVPTLERPHVVEALEAEDPRQQIRLQVRLTREVYERVGPLLEVLRNAATTSGDGAELWEANKRQRQVVQRRFTESLVAKKALREDLSVERAVDISYVLLGPELFHLLVTERGWTPEEWEQWVYEGHCHHLTGAQE</sequence>
<feature type="DNA-binding region" description="H-T-H motif" evidence="4">
    <location>
        <begin position="18"/>
        <end position="37"/>
    </location>
</feature>
<comment type="caution">
    <text evidence="6">The sequence shown here is derived from an EMBL/GenBank/DDBJ whole genome shotgun (WGS) entry which is preliminary data.</text>
</comment>
<organism evidence="6 7">
    <name type="scientific">Streptomyces zhihengii</name>
    <dbReference type="NCBI Taxonomy" id="1818004"/>
    <lineage>
        <taxon>Bacteria</taxon>
        <taxon>Bacillati</taxon>
        <taxon>Actinomycetota</taxon>
        <taxon>Actinomycetes</taxon>
        <taxon>Kitasatosporales</taxon>
        <taxon>Streptomycetaceae</taxon>
        <taxon>Streptomyces</taxon>
    </lineage>
</organism>
<evidence type="ECO:0000256" key="2">
    <source>
        <dbReference type="ARBA" id="ARBA00023125"/>
    </source>
</evidence>
<protein>
    <submittedName>
        <fullName evidence="6">TetR/AcrR family transcriptional regulator</fullName>
    </submittedName>
</protein>
<dbReference type="PRINTS" id="PR00455">
    <property type="entry name" value="HTHTETR"/>
</dbReference>
<keyword evidence="1" id="KW-0805">Transcription regulation</keyword>
<dbReference type="PROSITE" id="PS50977">
    <property type="entry name" value="HTH_TETR_2"/>
    <property type="match status" value="1"/>
</dbReference>
<dbReference type="SUPFAM" id="SSF46689">
    <property type="entry name" value="Homeodomain-like"/>
    <property type="match status" value="1"/>
</dbReference>
<dbReference type="Gene3D" id="1.10.357.10">
    <property type="entry name" value="Tetracycline Repressor, domain 2"/>
    <property type="match status" value="1"/>
</dbReference>
<keyword evidence="2 4" id="KW-0238">DNA-binding</keyword>
<keyword evidence="3" id="KW-0804">Transcription</keyword>
<feature type="domain" description="HTH tetR-type" evidence="5">
    <location>
        <begin position="1"/>
        <end position="55"/>
    </location>
</feature>
<evidence type="ECO:0000256" key="3">
    <source>
        <dbReference type="ARBA" id="ARBA00023163"/>
    </source>
</evidence>
<evidence type="ECO:0000259" key="5">
    <source>
        <dbReference type="PROSITE" id="PS50977"/>
    </source>
</evidence>
<reference evidence="6 7" key="1">
    <citation type="journal article" date="2016" name="Arch. Microbiol.">
        <title>Streptomyces zhihengii sp. nov., isolated from rhizospheric soil of Psammosilene tunicoides.</title>
        <authorList>
            <person name="Huang M.J."/>
            <person name="Fei J.J."/>
            <person name="Salam N."/>
            <person name="Kim C.J."/>
            <person name="Hozzein W.N."/>
            <person name="Xiao M."/>
            <person name="Huang H.Q."/>
            <person name="Li W.J."/>
        </authorList>
    </citation>
    <scope>NUCLEOTIDE SEQUENCE [LARGE SCALE GENOMIC DNA]</scope>
    <source>
        <strain evidence="6 7">YIM T102</strain>
    </source>
</reference>
<dbReference type="EMBL" id="JAFEJA010000001">
    <property type="protein sequence ID" value="MBM9618477.1"/>
    <property type="molecule type" value="Genomic_DNA"/>
</dbReference>
<dbReference type="Proteomes" id="UP000664109">
    <property type="component" value="Unassembled WGS sequence"/>
</dbReference>
<dbReference type="InterPro" id="IPR009057">
    <property type="entry name" value="Homeodomain-like_sf"/>
</dbReference>
<evidence type="ECO:0000313" key="7">
    <source>
        <dbReference type="Proteomes" id="UP000664109"/>
    </source>
</evidence>
<name>A0ABS2UNL3_9ACTN</name>
<evidence type="ECO:0000256" key="4">
    <source>
        <dbReference type="PROSITE-ProRule" id="PRU00335"/>
    </source>
</evidence>
<dbReference type="InterPro" id="IPR001647">
    <property type="entry name" value="HTH_TetR"/>
</dbReference>
<dbReference type="InterPro" id="IPR050109">
    <property type="entry name" value="HTH-type_TetR-like_transc_reg"/>
</dbReference>
<evidence type="ECO:0000313" key="6">
    <source>
        <dbReference type="EMBL" id="MBM9618477.1"/>
    </source>
</evidence>
<dbReference type="Pfam" id="PF00440">
    <property type="entry name" value="TetR_N"/>
    <property type="match status" value="1"/>
</dbReference>
<evidence type="ECO:0000256" key="1">
    <source>
        <dbReference type="ARBA" id="ARBA00023015"/>
    </source>
</evidence>
<accession>A0ABS2UNL3</accession>
<dbReference type="PANTHER" id="PTHR30055:SF234">
    <property type="entry name" value="HTH-TYPE TRANSCRIPTIONAL REGULATOR BETI"/>
    <property type="match status" value="1"/>
</dbReference>
<keyword evidence="7" id="KW-1185">Reference proteome</keyword>
<dbReference type="PANTHER" id="PTHR30055">
    <property type="entry name" value="HTH-TYPE TRANSCRIPTIONAL REGULATOR RUTR"/>
    <property type="match status" value="1"/>
</dbReference>
<proteinExistence type="predicted"/>